<sequence>MRRASLKTWSVFSVDASTRSRGQGFGELVGGDRRGDLAETKTDRLGRVDGESATGDRAGDRRLPGHLRNELRDLGGISVRRLHGRLDARLRRLGTGHHRADRDQFERVGLGRARHLLDQRLGREESLLRGQT</sequence>
<reference evidence="2 3" key="1">
    <citation type="submission" date="2019-03" db="EMBL/GenBank/DDBJ databases">
        <title>Genomics of glacier-inhabiting Cryobacterium strains.</title>
        <authorList>
            <person name="Liu Q."/>
            <person name="Xin Y.-H."/>
        </authorList>
    </citation>
    <scope>NUCLEOTIDE SEQUENCE [LARGE SCALE GENOMIC DNA]</scope>
    <source>
        <strain evidence="2 3">TMT2-16</strain>
    </source>
</reference>
<evidence type="ECO:0000256" key="1">
    <source>
        <dbReference type="SAM" id="MobiDB-lite"/>
    </source>
</evidence>
<dbReference type="RefSeq" id="WP_134371601.1">
    <property type="nucleotide sequence ID" value="NZ_SOGO01000007.1"/>
</dbReference>
<feature type="compositionally biased region" description="Basic and acidic residues" evidence="1">
    <location>
        <begin position="30"/>
        <end position="42"/>
    </location>
</feature>
<dbReference type="EMBL" id="SOGO01000007">
    <property type="protein sequence ID" value="TFD06727.1"/>
    <property type="molecule type" value="Genomic_DNA"/>
</dbReference>
<dbReference type="Proteomes" id="UP000297851">
    <property type="component" value="Unassembled WGS sequence"/>
</dbReference>
<organism evidence="2 3">
    <name type="scientific">Cryobacterium sandaracinum</name>
    <dbReference type="NCBI Taxonomy" id="1259247"/>
    <lineage>
        <taxon>Bacteria</taxon>
        <taxon>Bacillati</taxon>
        <taxon>Actinomycetota</taxon>
        <taxon>Actinomycetes</taxon>
        <taxon>Micrococcales</taxon>
        <taxon>Microbacteriaceae</taxon>
        <taxon>Cryobacterium</taxon>
    </lineage>
</organism>
<evidence type="ECO:0000313" key="3">
    <source>
        <dbReference type="Proteomes" id="UP000297851"/>
    </source>
</evidence>
<comment type="caution">
    <text evidence="2">The sequence shown here is derived from an EMBL/GenBank/DDBJ whole genome shotgun (WGS) entry which is preliminary data.</text>
</comment>
<accession>A0ABY2JJ73</accession>
<keyword evidence="3" id="KW-1185">Reference proteome</keyword>
<evidence type="ECO:0000313" key="2">
    <source>
        <dbReference type="EMBL" id="TFD06727.1"/>
    </source>
</evidence>
<gene>
    <name evidence="2" type="ORF">E3T25_00930</name>
</gene>
<feature type="region of interest" description="Disordered" evidence="1">
    <location>
        <begin position="22"/>
        <end position="42"/>
    </location>
</feature>
<protein>
    <submittedName>
        <fullName evidence="2">Uncharacterized protein</fullName>
    </submittedName>
</protein>
<name>A0ABY2JJ73_9MICO</name>
<proteinExistence type="predicted"/>